<protein>
    <recommendedName>
        <fullName evidence="2">PCI domain-containing protein</fullName>
    </recommendedName>
</protein>
<dbReference type="EMBL" id="CH445347">
    <property type="protein sequence ID" value="EAT80073.2"/>
    <property type="molecule type" value="Genomic_DNA"/>
</dbReference>
<feature type="region of interest" description="Disordered" evidence="1">
    <location>
        <begin position="170"/>
        <end position="201"/>
    </location>
</feature>
<dbReference type="InterPro" id="IPR000717">
    <property type="entry name" value="PCI_dom"/>
</dbReference>
<feature type="domain" description="PCI" evidence="2">
    <location>
        <begin position="360"/>
        <end position="538"/>
    </location>
</feature>
<dbReference type="VEuPathDB" id="FungiDB:JI435_127750"/>
<dbReference type="InterPro" id="IPR005062">
    <property type="entry name" value="SAC3/GANP/THP3_conserved"/>
</dbReference>
<evidence type="ECO:0000259" key="2">
    <source>
        <dbReference type="PROSITE" id="PS50250"/>
    </source>
</evidence>
<dbReference type="eggNOG" id="KOG1861">
    <property type="taxonomic scope" value="Eukaryota"/>
</dbReference>
<dbReference type="HOGENOM" id="CLU_015513_0_0_1"/>
<dbReference type="InParanoid" id="Q0U639"/>
<evidence type="ECO:0000256" key="1">
    <source>
        <dbReference type="SAM" id="MobiDB-lite"/>
    </source>
</evidence>
<dbReference type="STRING" id="321614.Q0U639"/>
<dbReference type="Proteomes" id="UP000001055">
    <property type="component" value="Unassembled WGS sequence"/>
</dbReference>
<dbReference type="InterPro" id="IPR045107">
    <property type="entry name" value="SAC3/GANP/THP3"/>
</dbReference>
<dbReference type="PROSITE" id="PS50250">
    <property type="entry name" value="PCI"/>
    <property type="match status" value="1"/>
</dbReference>
<evidence type="ECO:0000313" key="4">
    <source>
        <dbReference type="Proteomes" id="UP000001055"/>
    </source>
</evidence>
<gene>
    <name evidence="3" type="ORF">SNOG_12775</name>
</gene>
<organism evidence="3 4">
    <name type="scientific">Phaeosphaeria nodorum (strain SN15 / ATCC MYA-4574 / FGSC 10173)</name>
    <name type="common">Glume blotch fungus</name>
    <name type="synonym">Parastagonospora nodorum</name>
    <dbReference type="NCBI Taxonomy" id="321614"/>
    <lineage>
        <taxon>Eukaryota</taxon>
        <taxon>Fungi</taxon>
        <taxon>Dikarya</taxon>
        <taxon>Ascomycota</taxon>
        <taxon>Pezizomycotina</taxon>
        <taxon>Dothideomycetes</taxon>
        <taxon>Pleosporomycetidae</taxon>
        <taxon>Pleosporales</taxon>
        <taxon>Pleosporineae</taxon>
        <taxon>Phaeosphaeriaceae</taxon>
        <taxon>Parastagonospora</taxon>
    </lineage>
</organism>
<dbReference type="PANTHER" id="PTHR12436">
    <property type="entry name" value="80 KDA MCM3-ASSOCIATED PROTEIN"/>
    <property type="match status" value="1"/>
</dbReference>
<sequence>MLPRSPKPAVVTCIPSLTKTASTHVAGVCQAAADLLIRACARRFLTTSTPRLSLQPLAPSSKRNHLSLNLTDVHRQPSMGSAAPAKPKKVEWPPAVREYVRRAFQPENAIEGISNADMQTKLKATISFYAERDAHEAIDWPTHPLPQQLLQEERRIAALQHANNALAATHLHTNPLSPLQAKKRKSQDPDELATQPTVPPWRKTNLESRMTFAEGHNEKRHKKNATSGDAFSKFDKADLDKRRQRFQLGNNGTKTTPPWGSLQKEEDEMNNAPVVGLNDKLEKSYFRLTAPPKPETVRPLHVLEKTLAMLIKKWKTEKNYNYICNQFKSLRQDLTVQHIKNAFTVKVYEIHARISLEKGDLGEYNQCQTQLKALYAQGLDGKPAEFKAYRILYIVYTCNKSDMNDMLAELTLADKSHPWIKHALDVRSALALGNYHKFFKLYLAAENMGSYLMDMFIERERFNALANISRGYANVTLRFLTDELGFENDESCRDFLESHGAQSVMDNDTGRVKIREAATLFEGLRAAAFRKVDIKGQI</sequence>
<reference evidence="4" key="1">
    <citation type="journal article" date="2007" name="Plant Cell">
        <title>Dothideomycete-plant interactions illuminated by genome sequencing and EST analysis of the wheat pathogen Stagonospora nodorum.</title>
        <authorList>
            <person name="Hane J.K."/>
            <person name="Lowe R.G."/>
            <person name="Solomon P.S."/>
            <person name="Tan K.C."/>
            <person name="Schoch C.L."/>
            <person name="Spatafora J.W."/>
            <person name="Crous P.W."/>
            <person name="Kodira C."/>
            <person name="Birren B.W."/>
            <person name="Galagan J.E."/>
            <person name="Torriani S.F."/>
            <person name="McDonald B.A."/>
            <person name="Oliver R.P."/>
        </authorList>
    </citation>
    <scope>NUCLEOTIDE SEQUENCE [LARGE SCALE GENOMIC DNA]</scope>
    <source>
        <strain evidence="4">SN15 / ATCC MYA-4574 / FGSC 10173</strain>
    </source>
</reference>
<name>Q0U639_PHANO</name>
<dbReference type="RefSeq" id="XP_001802993.1">
    <property type="nucleotide sequence ID" value="XM_001802941.1"/>
</dbReference>
<dbReference type="FunCoup" id="Q0U639">
    <property type="interactions" value="30"/>
</dbReference>
<dbReference type="AlphaFoldDB" id="Q0U639"/>
<dbReference type="GeneID" id="5979904"/>
<evidence type="ECO:0000313" key="3">
    <source>
        <dbReference type="EMBL" id="EAT80073.2"/>
    </source>
</evidence>
<dbReference type="Pfam" id="PF03399">
    <property type="entry name" value="SAC3_GANP"/>
    <property type="match status" value="1"/>
</dbReference>
<dbReference type="PANTHER" id="PTHR12436:SF4">
    <property type="entry name" value="LEUKOCYTE RECEPTOR CLUSTER MEMBER 8"/>
    <property type="match status" value="1"/>
</dbReference>
<accession>Q0U639</accession>
<dbReference type="FunFam" id="1.25.40.990:FF:000006">
    <property type="entry name" value="Putative SAC3/GANP domain protein"/>
    <property type="match status" value="1"/>
</dbReference>
<dbReference type="KEGG" id="pno:SNOG_12775"/>
<proteinExistence type="predicted"/>
<dbReference type="Gene3D" id="1.25.40.990">
    <property type="match status" value="1"/>
</dbReference>
<dbReference type="GO" id="GO:0005634">
    <property type="term" value="C:nucleus"/>
    <property type="evidence" value="ECO:0000318"/>
    <property type="project" value="GO_Central"/>
</dbReference>